<proteinExistence type="predicted"/>
<evidence type="ECO:0000313" key="1">
    <source>
        <dbReference type="EMBL" id="ADY58974.1"/>
    </source>
</evidence>
<evidence type="ECO:0000313" key="2">
    <source>
        <dbReference type="Proteomes" id="UP000006860"/>
    </source>
</evidence>
<dbReference type="EMBL" id="CP002546">
    <property type="protein sequence ID" value="ADY58974.1"/>
    <property type="molecule type" value="Genomic_DNA"/>
</dbReference>
<sequence>MGWSCCTGEGWRTATGKGNGFPLMVGSATGIRYYWQARIPAGLRFAAILPRRGPVDTFDFLIDTTST</sequence>
<reference evidence="2" key="1">
    <citation type="submission" date="2011-02" db="EMBL/GenBank/DDBJ databases">
        <title>The complete genome of Planctomyces brasiliensis DSM 5305.</title>
        <authorList>
            <person name="Lucas S."/>
            <person name="Copeland A."/>
            <person name="Lapidus A."/>
            <person name="Bruce D."/>
            <person name="Goodwin L."/>
            <person name="Pitluck S."/>
            <person name="Kyrpides N."/>
            <person name="Mavromatis K."/>
            <person name="Pagani I."/>
            <person name="Ivanova N."/>
            <person name="Ovchinnikova G."/>
            <person name="Lu M."/>
            <person name="Detter J.C."/>
            <person name="Han C."/>
            <person name="Land M."/>
            <person name="Hauser L."/>
            <person name="Markowitz V."/>
            <person name="Cheng J.-F."/>
            <person name="Hugenholtz P."/>
            <person name="Woyke T."/>
            <person name="Wu D."/>
            <person name="Tindall B."/>
            <person name="Pomrenke H.G."/>
            <person name="Brambilla E."/>
            <person name="Klenk H.-P."/>
            <person name="Eisen J.A."/>
        </authorList>
    </citation>
    <scope>NUCLEOTIDE SEQUENCE [LARGE SCALE GENOMIC DNA]</scope>
    <source>
        <strain evidence="2">ATCC 49424 / DSM 5305 / JCM 21570 / NBRC 103401 / IFAM 1448</strain>
    </source>
</reference>
<dbReference type="AlphaFoldDB" id="F0SNT8"/>
<keyword evidence="1" id="KW-0449">Lipoprotein</keyword>
<dbReference type="STRING" id="756272.Plabr_1362"/>
<organism evidence="1 2">
    <name type="scientific">Rubinisphaera brasiliensis (strain ATCC 49424 / DSM 5305 / JCM 21570 / IAM 15109 / NBRC 103401 / IFAM 1448)</name>
    <name type="common">Planctomyces brasiliensis</name>
    <dbReference type="NCBI Taxonomy" id="756272"/>
    <lineage>
        <taxon>Bacteria</taxon>
        <taxon>Pseudomonadati</taxon>
        <taxon>Planctomycetota</taxon>
        <taxon>Planctomycetia</taxon>
        <taxon>Planctomycetales</taxon>
        <taxon>Planctomycetaceae</taxon>
        <taxon>Rubinisphaera</taxon>
    </lineage>
</organism>
<keyword evidence="2" id="KW-1185">Reference proteome</keyword>
<accession>F0SNT8</accession>
<name>F0SNT8_RUBBR</name>
<dbReference type="HOGENOM" id="CLU_2809797_0_0_0"/>
<dbReference type="KEGG" id="pbs:Plabr_1362"/>
<gene>
    <name evidence="1" type="ordered locus">Plabr_1362</name>
</gene>
<dbReference type="Proteomes" id="UP000006860">
    <property type="component" value="Chromosome"/>
</dbReference>
<protein>
    <submittedName>
        <fullName evidence="1">Lipoprotein LpqB, beta-propeller domain-like protein</fullName>
    </submittedName>
</protein>